<dbReference type="Proteomes" id="UP001558613">
    <property type="component" value="Unassembled WGS sequence"/>
</dbReference>
<evidence type="ECO:0000313" key="1">
    <source>
        <dbReference type="EMBL" id="KAL1268109.1"/>
    </source>
</evidence>
<comment type="caution">
    <text evidence="1">The sequence shown here is derived from an EMBL/GenBank/DDBJ whole genome shotgun (WGS) entry which is preliminary data.</text>
</comment>
<sequence length="78" mass="8715">MAVDQTFSFQQLHITRRLPTHFLGDRRVSQLGDLKKSAEGLWPASHCQTDEDTVTCLKGSLCSCSAFLSYFTMFVVGV</sequence>
<proteinExistence type="predicted"/>
<gene>
    <name evidence="1" type="ORF">QQF64_033472</name>
</gene>
<keyword evidence="2" id="KW-1185">Reference proteome</keyword>
<evidence type="ECO:0000313" key="2">
    <source>
        <dbReference type="Proteomes" id="UP001558613"/>
    </source>
</evidence>
<protein>
    <submittedName>
        <fullName evidence="1">Uncharacterized protein</fullName>
    </submittedName>
</protein>
<organism evidence="1 2">
    <name type="scientific">Cirrhinus molitorella</name>
    <name type="common">mud carp</name>
    <dbReference type="NCBI Taxonomy" id="172907"/>
    <lineage>
        <taxon>Eukaryota</taxon>
        <taxon>Metazoa</taxon>
        <taxon>Chordata</taxon>
        <taxon>Craniata</taxon>
        <taxon>Vertebrata</taxon>
        <taxon>Euteleostomi</taxon>
        <taxon>Actinopterygii</taxon>
        <taxon>Neopterygii</taxon>
        <taxon>Teleostei</taxon>
        <taxon>Ostariophysi</taxon>
        <taxon>Cypriniformes</taxon>
        <taxon>Cyprinidae</taxon>
        <taxon>Labeoninae</taxon>
        <taxon>Labeonini</taxon>
        <taxon>Cirrhinus</taxon>
    </lineage>
</organism>
<accession>A0ABR3MU09</accession>
<dbReference type="EMBL" id="JAYMGO010000009">
    <property type="protein sequence ID" value="KAL1268109.1"/>
    <property type="molecule type" value="Genomic_DNA"/>
</dbReference>
<reference evidence="1 2" key="1">
    <citation type="submission" date="2023-09" db="EMBL/GenBank/DDBJ databases">
        <authorList>
            <person name="Wang M."/>
        </authorList>
    </citation>
    <scope>NUCLEOTIDE SEQUENCE [LARGE SCALE GENOMIC DNA]</scope>
    <source>
        <strain evidence="1">GT-2023</strain>
        <tissue evidence="1">Liver</tissue>
    </source>
</reference>
<name>A0ABR3MU09_9TELE</name>